<feature type="compositionally biased region" description="Low complexity" evidence="5">
    <location>
        <begin position="210"/>
        <end position="226"/>
    </location>
</feature>
<proteinExistence type="predicted"/>
<gene>
    <name evidence="7" type="ORF">GFSPODELE1_LOCUS9923</name>
</gene>
<dbReference type="SUPFAM" id="SSF90209">
    <property type="entry name" value="Ran binding protein zinc finger-like"/>
    <property type="match status" value="1"/>
</dbReference>
<feature type="compositionally biased region" description="Low complexity" evidence="5">
    <location>
        <begin position="666"/>
        <end position="696"/>
    </location>
</feature>
<feature type="compositionally biased region" description="Low complexity" evidence="5">
    <location>
        <begin position="482"/>
        <end position="495"/>
    </location>
</feature>
<feature type="compositionally biased region" description="Polar residues" evidence="5">
    <location>
        <begin position="227"/>
        <end position="237"/>
    </location>
</feature>
<organism evidence="7 8">
    <name type="scientific">Somion occarium</name>
    <dbReference type="NCBI Taxonomy" id="3059160"/>
    <lineage>
        <taxon>Eukaryota</taxon>
        <taxon>Fungi</taxon>
        <taxon>Dikarya</taxon>
        <taxon>Basidiomycota</taxon>
        <taxon>Agaricomycotina</taxon>
        <taxon>Agaricomycetes</taxon>
        <taxon>Polyporales</taxon>
        <taxon>Cerrenaceae</taxon>
        <taxon>Somion</taxon>
    </lineage>
</organism>
<evidence type="ECO:0000313" key="8">
    <source>
        <dbReference type="Proteomes" id="UP001497453"/>
    </source>
</evidence>
<protein>
    <recommendedName>
        <fullName evidence="6">RanBP2-type domain-containing protein</fullName>
    </recommendedName>
</protein>
<keyword evidence="2 4" id="KW-0863">Zinc-finger</keyword>
<evidence type="ECO:0000256" key="1">
    <source>
        <dbReference type="ARBA" id="ARBA00022723"/>
    </source>
</evidence>
<name>A0ABP1E400_9APHY</name>
<accession>A0ABP1E400</accession>
<dbReference type="Pfam" id="PF00641">
    <property type="entry name" value="Zn_ribbon_RanBP"/>
    <property type="match status" value="2"/>
</dbReference>
<feature type="domain" description="RanBP2-type" evidence="6">
    <location>
        <begin position="792"/>
        <end position="821"/>
    </location>
</feature>
<feature type="compositionally biased region" description="Polar residues" evidence="5">
    <location>
        <begin position="587"/>
        <end position="598"/>
    </location>
</feature>
<dbReference type="Proteomes" id="UP001497453">
    <property type="component" value="Chromosome 8"/>
</dbReference>
<feature type="compositionally biased region" description="Polar residues" evidence="5">
    <location>
        <begin position="285"/>
        <end position="301"/>
    </location>
</feature>
<feature type="region of interest" description="Disordered" evidence="5">
    <location>
        <begin position="408"/>
        <end position="554"/>
    </location>
</feature>
<feature type="compositionally biased region" description="Basic residues" evidence="5">
    <location>
        <begin position="423"/>
        <end position="434"/>
    </location>
</feature>
<keyword evidence="8" id="KW-1185">Reference proteome</keyword>
<sequence length="929" mass="97749">MSAIRSNSARRNHRSYLSSPYARPGQKKSLWGISNVLSALNPLKLFGLSEERPESPPESEQDVNDAESGATDYQNPAAETLRRRGEESQIASRAADDSGSSNNSQMDDSPDHAAERPPSSSAPLSSPSIEEINDVGSALDAIRAFLATKGTDPLNRVEYAGCMSLLGKSTIPTVDVPREPFRFSTSPFPTPPREPVPIVTPSASFAIPTASASSSTVNSSTGPTPSKMLSHNPNGNLRWNGAGSARKGRNRYSSPGFGTTRPPRMKINIPPAKPEAKKRRVGESAQASFAQPAGATTSYTPTPAAETLPKASHEPTASTSTAPTASASTSRLNGAAAPAPPSTPPRVKPTGIPPKTTAPSVPSPLRHAWKQKESPSPPQPATSSKATHAAVYMTDLIKGVSQPIRAEVLNPYQSSSPVPLKPTTKKPVAKRPRPVRAAAPETRVATAEAKKDFEPLSPQKIIEATVPKGSKRSRPPPELQKARPAAAAEAPQVPRRSSRLNSHSPEPVPPTMNGINGRRKMPPVIVEEVEEEERPSPKKQKMANGTSPPPAPTVVIEEMPDVEMTYTAKTTKPSQVVEPEETDMRQRSTSPTTTTASFMPSGPSRPPFGLKTSAPKAPSKLRFSFQADKEEEEAEKVTQKPFAAPAQAPSRFPTVPSFAPPPAPPRSAFTFAPPAPSAPSISVPTPFQAAASAAPAPQKPAPKKPAPKTKEEVRAAVLAMPVTELPTFYFDIPTSSPGAGPGPSSQKARQAALAVPKSSLPSFDFSRPVKAPAPQVNGFNWAAAGMKPSTSAPGSWQCPDCMVNNSATANKCISCEKEKPGKSAAPPPTSGGFNWAAAGMKPPAAAPGSWKCSTCMLDNSPSATTKCSHCETDKPAPAAPAPATTGFNWAAAGLKPPTADPNVWKCSQCDSSNSQSVKDKCTVCDYPRP</sequence>
<reference evidence="8" key="1">
    <citation type="submission" date="2024-04" db="EMBL/GenBank/DDBJ databases">
        <authorList>
            <person name="Shaw F."/>
            <person name="Minotto A."/>
        </authorList>
    </citation>
    <scope>NUCLEOTIDE SEQUENCE [LARGE SCALE GENOMIC DNA]</scope>
</reference>
<dbReference type="PROSITE" id="PS01358">
    <property type="entry name" value="ZF_RANBP2_1"/>
    <property type="match status" value="1"/>
</dbReference>
<dbReference type="InterPro" id="IPR036443">
    <property type="entry name" value="Znf_RanBP2_sf"/>
</dbReference>
<feature type="compositionally biased region" description="Polar residues" evidence="5">
    <location>
        <begin position="98"/>
        <end position="107"/>
    </location>
</feature>
<dbReference type="PROSITE" id="PS50199">
    <property type="entry name" value="ZF_RANBP2_2"/>
    <property type="match status" value="1"/>
</dbReference>
<feature type="compositionally biased region" description="Pro residues" evidence="5">
    <location>
        <begin position="338"/>
        <end position="347"/>
    </location>
</feature>
<feature type="region of interest" description="Disordered" evidence="5">
    <location>
        <begin position="48"/>
        <end position="129"/>
    </location>
</feature>
<feature type="region of interest" description="Disordered" evidence="5">
    <location>
        <begin position="210"/>
        <end position="387"/>
    </location>
</feature>
<feature type="compositionally biased region" description="Low complexity" evidence="5">
    <location>
        <begin position="315"/>
        <end position="330"/>
    </location>
</feature>
<keyword evidence="1" id="KW-0479">Metal-binding</keyword>
<feature type="region of interest" description="Disordered" evidence="5">
    <location>
        <begin position="1"/>
        <end position="27"/>
    </location>
</feature>
<dbReference type="InterPro" id="IPR001876">
    <property type="entry name" value="Znf_RanBP2"/>
</dbReference>
<feature type="region of interest" description="Disordered" evidence="5">
    <location>
        <begin position="566"/>
        <end position="712"/>
    </location>
</feature>
<evidence type="ECO:0000259" key="6">
    <source>
        <dbReference type="PROSITE" id="PS50199"/>
    </source>
</evidence>
<feature type="compositionally biased region" description="Low complexity" evidence="5">
    <location>
        <begin position="435"/>
        <end position="447"/>
    </location>
</feature>
<feature type="compositionally biased region" description="Low complexity" evidence="5">
    <location>
        <begin position="117"/>
        <end position="128"/>
    </location>
</feature>
<evidence type="ECO:0000256" key="3">
    <source>
        <dbReference type="ARBA" id="ARBA00022833"/>
    </source>
</evidence>
<evidence type="ECO:0000256" key="5">
    <source>
        <dbReference type="SAM" id="MobiDB-lite"/>
    </source>
</evidence>
<dbReference type="Gene3D" id="4.10.1060.10">
    <property type="entry name" value="Zinc finger, RanBP2-type"/>
    <property type="match status" value="2"/>
</dbReference>
<evidence type="ECO:0000256" key="2">
    <source>
        <dbReference type="ARBA" id="ARBA00022771"/>
    </source>
</evidence>
<dbReference type="EMBL" id="OZ037951">
    <property type="protein sequence ID" value="CAL1714768.1"/>
    <property type="molecule type" value="Genomic_DNA"/>
</dbReference>
<evidence type="ECO:0000313" key="7">
    <source>
        <dbReference type="EMBL" id="CAL1714768.1"/>
    </source>
</evidence>
<keyword evidence="3" id="KW-0862">Zinc</keyword>
<evidence type="ECO:0000256" key="4">
    <source>
        <dbReference type="PROSITE-ProRule" id="PRU00322"/>
    </source>
</evidence>
<dbReference type="SMART" id="SM00547">
    <property type="entry name" value="ZnF_RBZ"/>
    <property type="match status" value="3"/>
</dbReference>